<evidence type="ECO:0000313" key="8">
    <source>
        <dbReference type="Proteomes" id="UP001501734"/>
    </source>
</evidence>
<evidence type="ECO:0000256" key="2">
    <source>
        <dbReference type="ARBA" id="ARBA00022729"/>
    </source>
</evidence>
<keyword evidence="8" id="KW-1185">Reference proteome</keyword>
<dbReference type="InterPro" id="IPR011081">
    <property type="entry name" value="Big_4"/>
</dbReference>
<dbReference type="PANTHER" id="PTHR43817">
    <property type="entry name" value="GLYCOSYL HYDROLASE"/>
    <property type="match status" value="1"/>
</dbReference>
<sequence>MYKLLNYQREEKHTDLYSEKLAKSMHLAIQKENKPFEALNQNFGILFAKAYEAENEVLHPKQLVNSWLLNTKDDQFVVVAVRVNPDGSSDEISKGSILVFESKNLLQYTELPLLKLSDQTIVDLTANYDASIDQYVINWQETDGSCYQVTVADFTSEVDLTNKKAIDQLPLEDFTEFTTEIEGVIPRNTIEISDELGDYLVKKLTTPVNIEINLPESIEVSSLEQLNAVKATAVYSDGTTATKKIDWFADQVDFDQPGEYEVKGKVHQDHYPFPIAWDRADPCIGKWNGKYYFIATNDADGNNSLYIREANSIPELVTAQEIRILDTQQYPEFKSLLWAPEFHIVNDRFYIFHAGSSNGFVEQACQVMALKEGGNPLIREDWEKPKMVIKMDGTPLVEAGKGITLDMTVIPNKGRYFASWSQRPLQPHDLGAWICFAEINPDEPWKLISDVITIAKPDYGWDNNHTPVVEGPYPLIHDGKIFLTISGAAVDSTYVVGLLTADVDADLLDPASWVKTNYPLLTLNDVDGEYGPGHNAYVTDDNGDVWNTYHARPGLNEPRSSGIRRVHFDIDGYPVLALTEEKDLNPDLTIVTATIKIK</sequence>
<keyword evidence="4 5" id="KW-0326">Glycosidase</keyword>
<dbReference type="Gene3D" id="2.115.10.20">
    <property type="entry name" value="Glycosyl hydrolase domain, family 43"/>
    <property type="match status" value="1"/>
</dbReference>
<proteinExistence type="inferred from homology"/>
<dbReference type="EMBL" id="BAABDL010000037">
    <property type="protein sequence ID" value="GAA4062635.1"/>
    <property type="molecule type" value="Genomic_DNA"/>
</dbReference>
<dbReference type="Pfam" id="PF04616">
    <property type="entry name" value="Glyco_hydro_43"/>
    <property type="match status" value="1"/>
</dbReference>
<comment type="caution">
    <text evidence="7">The sequence shown here is derived from an EMBL/GenBank/DDBJ whole genome shotgun (WGS) entry which is preliminary data.</text>
</comment>
<keyword evidence="3 5" id="KW-0378">Hydrolase</keyword>
<evidence type="ECO:0000256" key="4">
    <source>
        <dbReference type="ARBA" id="ARBA00023295"/>
    </source>
</evidence>
<dbReference type="CDD" id="cd18818">
    <property type="entry name" value="GH43_GbtXyl43B-like"/>
    <property type="match status" value="1"/>
</dbReference>
<name>A0ABP7VAI6_9BACI</name>
<evidence type="ECO:0000256" key="1">
    <source>
        <dbReference type="ARBA" id="ARBA00009865"/>
    </source>
</evidence>
<evidence type="ECO:0000313" key="7">
    <source>
        <dbReference type="EMBL" id="GAA4062635.1"/>
    </source>
</evidence>
<dbReference type="Proteomes" id="UP001501734">
    <property type="component" value="Unassembled WGS sequence"/>
</dbReference>
<comment type="similarity">
    <text evidence="1 5">Belongs to the glycosyl hydrolase 43 family.</text>
</comment>
<dbReference type="InterPro" id="IPR006710">
    <property type="entry name" value="Glyco_hydro_43"/>
</dbReference>
<evidence type="ECO:0000256" key="5">
    <source>
        <dbReference type="RuleBase" id="RU361187"/>
    </source>
</evidence>
<protein>
    <recommendedName>
        <fullName evidence="6">Bacterial Ig-like domain-containing protein</fullName>
    </recommendedName>
</protein>
<dbReference type="Pfam" id="PF07532">
    <property type="entry name" value="Big_4"/>
    <property type="match status" value="1"/>
</dbReference>
<dbReference type="RefSeq" id="WP_344910334.1">
    <property type="nucleotide sequence ID" value="NZ_BAABDL010000037.1"/>
</dbReference>
<keyword evidence="2" id="KW-0732">Signal</keyword>
<feature type="domain" description="Bacterial Ig-like" evidence="6">
    <location>
        <begin position="232"/>
        <end position="267"/>
    </location>
</feature>
<gene>
    <name evidence="7" type="ORF">GCM10022410_06780</name>
</gene>
<dbReference type="InterPro" id="IPR023296">
    <property type="entry name" value="Glyco_hydro_beta-prop_sf"/>
</dbReference>
<evidence type="ECO:0000256" key="3">
    <source>
        <dbReference type="ARBA" id="ARBA00022801"/>
    </source>
</evidence>
<organism evidence="7 8">
    <name type="scientific">Amphibacillus indicireducens</name>
    <dbReference type="NCBI Taxonomy" id="1076330"/>
    <lineage>
        <taxon>Bacteria</taxon>
        <taxon>Bacillati</taxon>
        <taxon>Bacillota</taxon>
        <taxon>Bacilli</taxon>
        <taxon>Bacillales</taxon>
        <taxon>Bacillaceae</taxon>
        <taxon>Amphibacillus</taxon>
    </lineage>
</organism>
<dbReference type="SUPFAM" id="SSF75005">
    <property type="entry name" value="Arabinanase/levansucrase/invertase"/>
    <property type="match status" value="1"/>
</dbReference>
<dbReference type="PANTHER" id="PTHR43817:SF1">
    <property type="entry name" value="HYDROLASE, FAMILY 43, PUTATIVE (AFU_ORTHOLOGUE AFUA_3G01660)-RELATED"/>
    <property type="match status" value="1"/>
</dbReference>
<reference evidence="8" key="1">
    <citation type="journal article" date="2019" name="Int. J. Syst. Evol. Microbiol.">
        <title>The Global Catalogue of Microorganisms (GCM) 10K type strain sequencing project: providing services to taxonomists for standard genome sequencing and annotation.</title>
        <authorList>
            <consortium name="The Broad Institute Genomics Platform"/>
            <consortium name="The Broad Institute Genome Sequencing Center for Infectious Disease"/>
            <person name="Wu L."/>
            <person name="Ma J."/>
        </authorList>
    </citation>
    <scope>NUCLEOTIDE SEQUENCE [LARGE SCALE GENOMIC DNA]</scope>
    <source>
        <strain evidence="8">JCM 17250</strain>
    </source>
</reference>
<evidence type="ECO:0000259" key="6">
    <source>
        <dbReference type="Pfam" id="PF07532"/>
    </source>
</evidence>
<accession>A0ABP7VAI6</accession>